<feature type="region of interest" description="Disordered" evidence="1">
    <location>
        <begin position="1"/>
        <end position="29"/>
    </location>
</feature>
<dbReference type="AlphaFoldDB" id="E0NU86"/>
<proteinExistence type="predicted"/>
<evidence type="ECO:0000256" key="1">
    <source>
        <dbReference type="SAM" id="MobiDB-lite"/>
    </source>
</evidence>
<reference evidence="2" key="1">
    <citation type="submission" date="2010-07" db="EMBL/GenBank/DDBJ databases">
        <authorList>
            <person name="Muzny D."/>
            <person name="Qin X."/>
            <person name="Deng J."/>
            <person name="Jiang H."/>
            <person name="Liu Y."/>
            <person name="Qu J."/>
            <person name="Song X.-Z."/>
            <person name="Zhang L."/>
            <person name="Thornton R."/>
            <person name="Coyle M."/>
            <person name="Francisco L."/>
            <person name="Jackson L."/>
            <person name="Javaid M."/>
            <person name="Korchina V."/>
            <person name="Kovar C."/>
            <person name="Mata R."/>
            <person name="Mathew T."/>
            <person name="Ngo R."/>
            <person name="Nguyen L."/>
            <person name="Nguyen N."/>
            <person name="Okwuonu G."/>
            <person name="Ongeri F."/>
            <person name="Pham C."/>
            <person name="Simmons D."/>
            <person name="Wilczek-Boney K."/>
            <person name="Hale W."/>
            <person name="Jakkamsetti A."/>
            <person name="Pham P."/>
            <person name="Ruth R."/>
            <person name="San Lucas F."/>
            <person name="Warren J."/>
            <person name="Zhang J."/>
            <person name="Zhao Z."/>
            <person name="Zhou C."/>
            <person name="Zhu D."/>
            <person name="Lee S."/>
            <person name="Bess C."/>
            <person name="Blankenburg K."/>
            <person name="Forbes L."/>
            <person name="Fu Q."/>
            <person name="Gubbala S."/>
            <person name="Hirani K."/>
            <person name="Jayaseelan J.C."/>
            <person name="Lara F."/>
            <person name="Munidasa M."/>
            <person name="Palculict T."/>
            <person name="Patil S."/>
            <person name="Pu L.-L."/>
            <person name="Saada N."/>
            <person name="Tang L."/>
            <person name="Weissenberger G."/>
            <person name="Zhu Y."/>
            <person name="Hemphill L."/>
            <person name="Shang Y."/>
            <person name="Youmans B."/>
            <person name="Ayvaz T."/>
            <person name="Ross M."/>
            <person name="Santibanez J."/>
            <person name="Aqrawi P."/>
            <person name="Gross S."/>
            <person name="Joshi V."/>
            <person name="Fowler G."/>
            <person name="Nazareth L."/>
            <person name="Reid J."/>
            <person name="Worley K."/>
            <person name="Petrosino J."/>
            <person name="Highlander S."/>
            <person name="Gibbs R."/>
        </authorList>
    </citation>
    <scope>NUCLEOTIDE SEQUENCE [LARGE SCALE GENOMIC DNA]</scope>
    <source>
        <strain evidence="2">DSM 16973</strain>
    </source>
</reference>
<protein>
    <submittedName>
        <fullName evidence="2">Uncharacterized protein</fullName>
    </submittedName>
</protein>
<accession>E0NU86</accession>
<dbReference type="HOGENOM" id="CLU_3237685_0_0_10"/>
<evidence type="ECO:0000313" key="3">
    <source>
        <dbReference type="Proteomes" id="UP000004394"/>
    </source>
</evidence>
<keyword evidence="3" id="KW-1185">Reference proteome</keyword>
<organism evidence="2 3">
    <name type="scientific">Hoylesella marshii DSM 16973 = JCM 13450</name>
    <dbReference type="NCBI Taxonomy" id="862515"/>
    <lineage>
        <taxon>Bacteria</taxon>
        <taxon>Pseudomonadati</taxon>
        <taxon>Bacteroidota</taxon>
        <taxon>Bacteroidia</taxon>
        <taxon>Bacteroidales</taxon>
        <taxon>Prevotellaceae</taxon>
        <taxon>Hoylesella</taxon>
    </lineage>
</organism>
<dbReference type="BioCyc" id="PMAR862515-HMP:GMOO-1764-MONOMER"/>
<dbReference type="EMBL" id="AEEI01000051">
    <property type="protein sequence ID" value="EFM01353.1"/>
    <property type="molecule type" value="Genomic_DNA"/>
</dbReference>
<feature type="compositionally biased region" description="Polar residues" evidence="1">
    <location>
        <begin position="11"/>
        <end position="22"/>
    </location>
</feature>
<gene>
    <name evidence="2" type="ORF">HMPREF0658_1739</name>
</gene>
<dbReference type="Proteomes" id="UP000004394">
    <property type="component" value="Unassembled WGS sequence"/>
</dbReference>
<sequence>MNARGEAFKPQNAQAQSGQNAKNYHRNVPMTEKKQKIIIGMFQ</sequence>
<evidence type="ECO:0000313" key="2">
    <source>
        <dbReference type="EMBL" id="EFM01353.1"/>
    </source>
</evidence>
<name>E0NU86_9BACT</name>
<comment type="caution">
    <text evidence="2">The sequence shown here is derived from an EMBL/GenBank/DDBJ whole genome shotgun (WGS) entry which is preliminary data.</text>
</comment>